<comment type="caution">
    <text evidence="11">The sequence shown here is derived from an EMBL/GenBank/DDBJ whole genome shotgun (WGS) entry which is preliminary data.</text>
</comment>
<keyword evidence="5 10" id="KW-1133">Transmembrane helix</keyword>
<feature type="transmembrane region" description="Helical" evidence="10">
    <location>
        <begin position="440"/>
        <end position="459"/>
    </location>
</feature>
<dbReference type="Pfam" id="PF26314">
    <property type="entry name" value="MptA_B_family"/>
    <property type="match status" value="1"/>
</dbReference>
<evidence type="ECO:0000256" key="7">
    <source>
        <dbReference type="ARBA" id="ARBA00043987"/>
    </source>
</evidence>
<reference evidence="11 12" key="1">
    <citation type="submission" date="2019-06" db="EMBL/GenBank/DDBJ databases">
        <authorList>
            <person name="Li J."/>
        </authorList>
    </citation>
    <scope>NUCLEOTIDE SEQUENCE [LARGE SCALE GENOMIC DNA]</scope>
    <source>
        <strain evidence="11 12">LMG 28165</strain>
    </source>
</reference>
<evidence type="ECO:0000256" key="8">
    <source>
        <dbReference type="NCBIfam" id="TIGR03459"/>
    </source>
</evidence>
<dbReference type="GO" id="GO:0016757">
    <property type="term" value="F:glycosyltransferase activity"/>
    <property type="evidence" value="ECO:0007669"/>
    <property type="project" value="UniProtKB-KW"/>
</dbReference>
<evidence type="ECO:0000313" key="12">
    <source>
        <dbReference type="Proteomes" id="UP000312032"/>
    </source>
</evidence>
<dbReference type="InterPro" id="IPR049829">
    <property type="entry name" value="MptA/B-like"/>
</dbReference>
<feature type="transmembrane region" description="Helical" evidence="10">
    <location>
        <begin position="249"/>
        <end position="267"/>
    </location>
</feature>
<protein>
    <recommendedName>
        <fullName evidence="8">Alpha-(1-&gt;6)-mannopyranosyltransferase A</fullName>
    </recommendedName>
</protein>
<keyword evidence="12" id="KW-1185">Reference proteome</keyword>
<keyword evidence="2" id="KW-0328">Glycosyltransferase</keyword>
<keyword evidence="6 10" id="KW-0472">Membrane</keyword>
<keyword evidence="4 10" id="KW-0812">Transmembrane</keyword>
<evidence type="ECO:0000256" key="2">
    <source>
        <dbReference type="ARBA" id="ARBA00022676"/>
    </source>
</evidence>
<dbReference type="NCBIfam" id="NF038066">
    <property type="entry name" value="MptB"/>
    <property type="match status" value="1"/>
</dbReference>
<keyword evidence="3 11" id="KW-0808">Transferase</keyword>
<evidence type="ECO:0000256" key="9">
    <source>
        <dbReference type="SAM" id="MobiDB-lite"/>
    </source>
</evidence>
<evidence type="ECO:0000256" key="3">
    <source>
        <dbReference type="ARBA" id="ARBA00022679"/>
    </source>
</evidence>
<feature type="transmembrane region" description="Helical" evidence="10">
    <location>
        <begin position="408"/>
        <end position="428"/>
    </location>
</feature>
<dbReference type="Proteomes" id="UP000312032">
    <property type="component" value="Unassembled WGS sequence"/>
</dbReference>
<feature type="transmembrane region" description="Helical" evidence="10">
    <location>
        <begin position="335"/>
        <end position="355"/>
    </location>
</feature>
<evidence type="ECO:0000256" key="10">
    <source>
        <dbReference type="SAM" id="Phobius"/>
    </source>
</evidence>
<feature type="transmembrane region" description="Helical" evidence="10">
    <location>
        <begin position="219"/>
        <end position="237"/>
    </location>
</feature>
<dbReference type="InterPro" id="IPR017822">
    <property type="entry name" value="MptA-like"/>
</dbReference>
<feature type="region of interest" description="Disordered" evidence="9">
    <location>
        <begin position="1"/>
        <end position="23"/>
    </location>
</feature>
<name>A0A5C4U560_9CORY</name>
<dbReference type="AlphaFoldDB" id="A0A5C4U560"/>
<sequence>MISHSSRPNALPSATGSTEHMSTRVSTIAAKRAARRFRPEDYLDRLPSPAAIGVVSAVILAIGSHGAGATRNRGGLLEALNLSFLAFGHGAAVMNALVSAGLIGMVLAWVVIGRRVIVDKQYSTPLRLQHIQRALVLWCVPLLAAAPILSRDVYSYLMQGAMVRDGFDPYSEGAAVNPGPFLLEVSHDWRNTTTPYGPLHLWIGEGVTKLVGENVSAGVIAYKLISVLGFFAIAWAVPKIAARLGGDPALALWLGVANPVMVFHMVGGMHNESIMVGLVSVGLLAAVYHRYVSAVALIAVAVSLKATAAIALPFVVWMVTYRYAPHMRPFGRRALAFVVSGALALIETVAVVWLVTWASGSSWGWLSEITGNSKVINPLAAPTLLTELITPFIQLFDPTFEYNVVLQALRPIFSVLMLLGLVACWWFFRGGGKHALAGTAAAYQTAFVLSSVTLPWYYASVISLLGTFRPPLWLCKLGVGASIVVALAFSGSGNHQLYNVPWMAGVIIAAWLLTVYVFPLDAENRPGLAGQRRED</sequence>
<feature type="transmembrane region" description="Helical" evidence="10">
    <location>
        <begin position="50"/>
        <end position="70"/>
    </location>
</feature>
<dbReference type="NCBIfam" id="TIGR03459">
    <property type="entry name" value="crt_membr"/>
    <property type="match status" value="1"/>
</dbReference>
<accession>A0A5C4U560</accession>
<feature type="transmembrane region" description="Helical" evidence="10">
    <location>
        <begin position="502"/>
        <end position="522"/>
    </location>
</feature>
<evidence type="ECO:0000256" key="5">
    <source>
        <dbReference type="ARBA" id="ARBA00022989"/>
    </source>
</evidence>
<evidence type="ECO:0000256" key="4">
    <source>
        <dbReference type="ARBA" id="ARBA00022692"/>
    </source>
</evidence>
<gene>
    <name evidence="11" type="ORF">FHE74_03410</name>
</gene>
<dbReference type="EMBL" id="VDHJ01000003">
    <property type="protein sequence ID" value="TNL99410.1"/>
    <property type="molecule type" value="Genomic_DNA"/>
</dbReference>
<evidence type="ECO:0000256" key="1">
    <source>
        <dbReference type="ARBA" id="ARBA00004141"/>
    </source>
</evidence>
<organism evidence="11 12">
    <name type="scientific">Corynebacterium tapiri</name>
    <dbReference type="NCBI Taxonomy" id="1448266"/>
    <lineage>
        <taxon>Bacteria</taxon>
        <taxon>Bacillati</taxon>
        <taxon>Actinomycetota</taxon>
        <taxon>Actinomycetes</taxon>
        <taxon>Mycobacteriales</taxon>
        <taxon>Corynebacteriaceae</taxon>
        <taxon>Corynebacterium</taxon>
    </lineage>
</organism>
<feature type="transmembrane region" description="Helical" evidence="10">
    <location>
        <begin position="471"/>
        <end position="490"/>
    </location>
</feature>
<evidence type="ECO:0000256" key="6">
    <source>
        <dbReference type="ARBA" id="ARBA00023136"/>
    </source>
</evidence>
<evidence type="ECO:0000313" key="11">
    <source>
        <dbReference type="EMBL" id="TNL99410.1"/>
    </source>
</evidence>
<feature type="transmembrane region" description="Helical" evidence="10">
    <location>
        <begin position="131"/>
        <end position="149"/>
    </location>
</feature>
<comment type="subcellular location">
    <subcellularLocation>
        <location evidence="1">Membrane</location>
        <topology evidence="1">Multi-pass membrane protein</topology>
    </subcellularLocation>
</comment>
<dbReference type="GO" id="GO:0016020">
    <property type="term" value="C:membrane"/>
    <property type="evidence" value="ECO:0007669"/>
    <property type="project" value="UniProtKB-SubCell"/>
</dbReference>
<feature type="transmembrane region" description="Helical" evidence="10">
    <location>
        <begin position="297"/>
        <end position="323"/>
    </location>
</feature>
<comment type="similarity">
    <text evidence="7">Belongs to the MptA/B family.</text>
</comment>
<feature type="transmembrane region" description="Helical" evidence="10">
    <location>
        <begin position="82"/>
        <end position="111"/>
    </location>
</feature>
<dbReference type="OrthoDB" id="5242303at2"/>
<proteinExistence type="inferred from homology"/>